<evidence type="ECO:0000313" key="1">
    <source>
        <dbReference type="EMBL" id="JAH00924.1"/>
    </source>
</evidence>
<organism evidence="1">
    <name type="scientific">Anguilla anguilla</name>
    <name type="common">European freshwater eel</name>
    <name type="synonym">Muraena anguilla</name>
    <dbReference type="NCBI Taxonomy" id="7936"/>
    <lineage>
        <taxon>Eukaryota</taxon>
        <taxon>Metazoa</taxon>
        <taxon>Chordata</taxon>
        <taxon>Craniata</taxon>
        <taxon>Vertebrata</taxon>
        <taxon>Euteleostomi</taxon>
        <taxon>Actinopterygii</taxon>
        <taxon>Neopterygii</taxon>
        <taxon>Teleostei</taxon>
        <taxon>Anguilliformes</taxon>
        <taxon>Anguillidae</taxon>
        <taxon>Anguilla</taxon>
    </lineage>
</organism>
<name>A0A0E9P8V5_ANGAN</name>
<accession>A0A0E9P8V5</accession>
<reference evidence="1" key="1">
    <citation type="submission" date="2014-11" db="EMBL/GenBank/DDBJ databases">
        <authorList>
            <person name="Amaro Gonzalez C."/>
        </authorList>
    </citation>
    <scope>NUCLEOTIDE SEQUENCE</scope>
</reference>
<dbReference type="EMBL" id="GBXM01107653">
    <property type="protein sequence ID" value="JAH00924.1"/>
    <property type="molecule type" value="Transcribed_RNA"/>
</dbReference>
<sequence>MLPGHLWSCFNFQFQFNLYLFSARHSKVY</sequence>
<proteinExistence type="predicted"/>
<reference evidence="1" key="2">
    <citation type="journal article" date="2015" name="Fish Shellfish Immunol.">
        <title>Early steps in the European eel (Anguilla anguilla)-Vibrio vulnificus interaction in the gills: Role of the RtxA13 toxin.</title>
        <authorList>
            <person name="Callol A."/>
            <person name="Pajuelo D."/>
            <person name="Ebbesson L."/>
            <person name="Teles M."/>
            <person name="MacKenzie S."/>
            <person name="Amaro C."/>
        </authorList>
    </citation>
    <scope>NUCLEOTIDE SEQUENCE</scope>
</reference>
<dbReference type="AlphaFoldDB" id="A0A0E9P8V5"/>
<protein>
    <submittedName>
        <fullName evidence="1">Uncharacterized protein</fullName>
    </submittedName>
</protein>